<protein>
    <submittedName>
        <fullName evidence="2">Uncharacterized protein</fullName>
    </submittedName>
</protein>
<name>A0AAV6MD90_9ROSI</name>
<reference evidence="2 3" key="1">
    <citation type="journal article" date="2021" name="Hortic Res">
        <title>The domestication of Cucurbita argyrosperma as revealed by the genome of its wild relative.</title>
        <authorList>
            <person name="Barrera-Redondo J."/>
            <person name="Sanchez-de la Vega G."/>
            <person name="Aguirre-Liguori J.A."/>
            <person name="Castellanos-Morales G."/>
            <person name="Gutierrez-Guerrero Y.T."/>
            <person name="Aguirre-Dugua X."/>
            <person name="Aguirre-Planter E."/>
            <person name="Tenaillon M.I."/>
            <person name="Lira-Saade R."/>
            <person name="Eguiarte L.E."/>
        </authorList>
    </citation>
    <scope>NUCLEOTIDE SEQUENCE [LARGE SCALE GENOMIC DNA]</scope>
    <source>
        <strain evidence="2">JBR-2021</strain>
    </source>
</reference>
<sequence length="68" mass="7477">MASIKKWKSERRKGPGRRRHLPESKSNAGTGEGGGDGGGNNEHEVEIEKEKKRAPVLLKSQPTETQLL</sequence>
<evidence type="ECO:0000256" key="1">
    <source>
        <dbReference type="SAM" id="MobiDB-lite"/>
    </source>
</evidence>
<dbReference type="Proteomes" id="UP000685013">
    <property type="component" value="Chromosome 15"/>
</dbReference>
<evidence type="ECO:0000313" key="3">
    <source>
        <dbReference type="Proteomes" id="UP000685013"/>
    </source>
</evidence>
<dbReference type="AlphaFoldDB" id="A0AAV6MD90"/>
<keyword evidence="3" id="KW-1185">Reference proteome</keyword>
<feature type="non-terminal residue" evidence="2">
    <location>
        <position position="1"/>
    </location>
</feature>
<accession>A0AAV6MD90</accession>
<gene>
    <name evidence="2" type="ORF">SDJN03_23752</name>
</gene>
<dbReference type="EMBL" id="JAGKQH010000015">
    <property type="protein sequence ID" value="KAG6579304.1"/>
    <property type="molecule type" value="Genomic_DNA"/>
</dbReference>
<comment type="caution">
    <text evidence="2">The sequence shown here is derived from an EMBL/GenBank/DDBJ whole genome shotgun (WGS) entry which is preliminary data.</text>
</comment>
<evidence type="ECO:0000313" key="2">
    <source>
        <dbReference type="EMBL" id="KAG6579304.1"/>
    </source>
</evidence>
<feature type="compositionally biased region" description="Basic residues" evidence="1">
    <location>
        <begin position="1"/>
        <end position="20"/>
    </location>
</feature>
<feature type="compositionally biased region" description="Gly residues" evidence="1">
    <location>
        <begin position="30"/>
        <end position="40"/>
    </location>
</feature>
<feature type="compositionally biased region" description="Basic and acidic residues" evidence="1">
    <location>
        <begin position="41"/>
        <end position="53"/>
    </location>
</feature>
<organism evidence="2 3">
    <name type="scientific">Cucurbita argyrosperma subsp. sororia</name>
    <dbReference type="NCBI Taxonomy" id="37648"/>
    <lineage>
        <taxon>Eukaryota</taxon>
        <taxon>Viridiplantae</taxon>
        <taxon>Streptophyta</taxon>
        <taxon>Embryophyta</taxon>
        <taxon>Tracheophyta</taxon>
        <taxon>Spermatophyta</taxon>
        <taxon>Magnoliopsida</taxon>
        <taxon>eudicotyledons</taxon>
        <taxon>Gunneridae</taxon>
        <taxon>Pentapetalae</taxon>
        <taxon>rosids</taxon>
        <taxon>fabids</taxon>
        <taxon>Cucurbitales</taxon>
        <taxon>Cucurbitaceae</taxon>
        <taxon>Cucurbiteae</taxon>
        <taxon>Cucurbita</taxon>
    </lineage>
</organism>
<proteinExistence type="predicted"/>
<feature type="region of interest" description="Disordered" evidence="1">
    <location>
        <begin position="1"/>
        <end position="68"/>
    </location>
</feature>